<name>A0A9Q3CCL6_9BASI</name>
<keyword evidence="2" id="KW-1185">Reference proteome</keyword>
<comment type="caution">
    <text evidence="1">The sequence shown here is derived from an EMBL/GenBank/DDBJ whole genome shotgun (WGS) entry which is preliminary data.</text>
</comment>
<dbReference type="EMBL" id="AVOT02006091">
    <property type="protein sequence ID" value="MBW0480740.1"/>
    <property type="molecule type" value="Genomic_DNA"/>
</dbReference>
<proteinExistence type="predicted"/>
<sequence>MTNSYRPPQSPSALQSLSFMDTNQISENIILRGMLEQILNKLADKITEQKPPNEPCDLPHLGFTGSPAELGPFLYAMNNYLPSVESNFASEQ</sequence>
<organism evidence="1 2">
    <name type="scientific">Austropuccinia psidii MF-1</name>
    <dbReference type="NCBI Taxonomy" id="1389203"/>
    <lineage>
        <taxon>Eukaryota</taxon>
        <taxon>Fungi</taxon>
        <taxon>Dikarya</taxon>
        <taxon>Basidiomycota</taxon>
        <taxon>Pucciniomycotina</taxon>
        <taxon>Pucciniomycetes</taxon>
        <taxon>Pucciniales</taxon>
        <taxon>Sphaerophragmiaceae</taxon>
        <taxon>Austropuccinia</taxon>
    </lineage>
</organism>
<evidence type="ECO:0000313" key="2">
    <source>
        <dbReference type="Proteomes" id="UP000765509"/>
    </source>
</evidence>
<accession>A0A9Q3CCL6</accession>
<reference evidence="1" key="1">
    <citation type="submission" date="2021-03" db="EMBL/GenBank/DDBJ databases">
        <title>Draft genome sequence of rust myrtle Austropuccinia psidii MF-1, a brazilian biotype.</title>
        <authorList>
            <person name="Quecine M.C."/>
            <person name="Pachon D.M.R."/>
            <person name="Bonatelli M.L."/>
            <person name="Correr F.H."/>
            <person name="Franceschini L.M."/>
            <person name="Leite T.F."/>
            <person name="Margarido G.R.A."/>
            <person name="Almeida C.A."/>
            <person name="Ferrarezi J.A."/>
            <person name="Labate C.A."/>
        </authorList>
    </citation>
    <scope>NUCLEOTIDE SEQUENCE</scope>
    <source>
        <strain evidence="1">MF-1</strain>
    </source>
</reference>
<dbReference type="Proteomes" id="UP000765509">
    <property type="component" value="Unassembled WGS sequence"/>
</dbReference>
<protein>
    <submittedName>
        <fullName evidence="1">Uncharacterized protein</fullName>
    </submittedName>
</protein>
<evidence type="ECO:0000313" key="1">
    <source>
        <dbReference type="EMBL" id="MBW0480740.1"/>
    </source>
</evidence>
<dbReference type="AlphaFoldDB" id="A0A9Q3CCL6"/>
<gene>
    <name evidence="1" type="ORF">O181_020455</name>
</gene>